<name>A0A803PVP3_CANSA</name>
<dbReference type="InterPro" id="IPR025558">
    <property type="entry name" value="DUF4283"/>
</dbReference>
<dbReference type="Pfam" id="PF03372">
    <property type="entry name" value="Exo_endo_phos"/>
    <property type="match status" value="1"/>
</dbReference>
<proteinExistence type="predicted"/>
<dbReference type="EMBL" id="UZAU01000554">
    <property type="status" value="NOT_ANNOTATED_CDS"/>
    <property type="molecule type" value="Genomic_DNA"/>
</dbReference>
<dbReference type="SUPFAM" id="SSF56219">
    <property type="entry name" value="DNase I-like"/>
    <property type="match status" value="1"/>
</dbReference>
<dbReference type="EnsemblPlants" id="evm.model.06.171">
    <property type="protein sequence ID" value="cds.evm.model.06.171"/>
    <property type="gene ID" value="evm.TU.06.171"/>
</dbReference>
<dbReference type="Pfam" id="PF00078">
    <property type="entry name" value="RVT_1"/>
    <property type="match status" value="1"/>
</dbReference>
<dbReference type="InterPro" id="IPR036691">
    <property type="entry name" value="Endo/exonu/phosph_ase_sf"/>
</dbReference>
<reference evidence="2" key="2">
    <citation type="submission" date="2021-03" db="UniProtKB">
        <authorList>
            <consortium name="EnsemblPlants"/>
        </authorList>
    </citation>
    <scope>IDENTIFICATION</scope>
</reference>
<dbReference type="Pfam" id="PF14111">
    <property type="entry name" value="DUF4283"/>
    <property type="match status" value="1"/>
</dbReference>
<dbReference type="Pfam" id="PF13966">
    <property type="entry name" value="zf-RVT"/>
    <property type="match status" value="1"/>
</dbReference>
<dbReference type="Gene3D" id="3.30.420.10">
    <property type="entry name" value="Ribonuclease H-like superfamily/Ribonuclease H"/>
    <property type="match status" value="1"/>
</dbReference>
<keyword evidence="3" id="KW-1185">Reference proteome</keyword>
<dbReference type="PANTHER" id="PTHR33116:SF86">
    <property type="entry name" value="REVERSE TRANSCRIPTASE DOMAIN-CONTAINING PROTEIN"/>
    <property type="match status" value="1"/>
</dbReference>
<dbReference type="GO" id="GO:0004523">
    <property type="term" value="F:RNA-DNA hybrid ribonuclease activity"/>
    <property type="evidence" value="ECO:0007669"/>
    <property type="project" value="InterPro"/>
</dbReference>
<dbReference type="InterPro" id="IPR000477">
    <property type="entry name" value="RT_dom"/>
</dbReference>
<dbReference type="CDD" id="cd06222">
    <property type="entry name" value="RNase_H_like"/>
    <property type="match status" value="1"/>
</dbReference>
<dbReference type="Pfam" id="PF14392">
    <property type="entry name" value="zf-CCHC_4"/>
    <property type="match status" value="1"/>
</dbReference>
<dbReference type="Gene3D" id="3.60.10.10">
    <property type="entry name" value="Endonuclease/exonuclease/phosphatase"/>
    <property type="match status" value="1"/>
</dbReference>
<feature type="domain" description="Reverse transcriptase" evidence="1">
    <location>
        <begin position="692"/>
        <end position="994"/>
    </location>
</feature>
<dbReference type="InterPro" id="IPR002156">
    <property type="entry name" value="RNaseH_domain"/>
</dbReference>
<dbReference type="InterPro" id="IPR005135">
    <property type="entry name" value="Endo/exonuclease/phosphatase"/>
</dbReference>
<dbReference type="Pfam" id="PF13456">
    <property type="entry name" value="RVT_3"/>
    <property type="match status" value="1"/>
</dbReference>
<sequence length="1579" mass="179803">MASTQYGETEMEGEYQNMNMGEDDGYIMYEGGAEDLEEFDDRWCLVGRFLTERTIDFQAMQHKMASLWRPVRGLFVKELDPNRFLFQFYHEMDIDRVIEGSPWTFDRVPLVFERLKSGDNPRMVVLNHLDFWVQLHDITSGFKSVTVAKDIGNYIGKFLKNDPNDFKSVWRDYLRIRVSICVDVPLKKSMKLQKRNGPICYVKFRYEDLTTFYFVYGILGHFERFCEKAFDTPPHLLTKPYDIELKATPRRRNHTIGAKWLKPTMAKRTDNSTPIVGNPVSMLRPSTTGNHSSANGGNLGGNPIISDGDREDFVEEVMSCNNASYEGQLGAQGRRGGLALLWRNQDNGSIKGYSHSHIDFTVTIDSQQNWRLTGIYGEPRRHLRTNTWNLLRTLHDSTNIPWCVIGDFNNIMCQEEKRGGNPYPRNLIEGFNNITAECELADIELLGHPYTWEMHRGEPNWMEIRLDRAMVNPSWNQVFPMASLYNLPHSTSDHSPILLECVRRPSVVENKRFRFENASLKEPMCYQIISDCWNHSVEADIFGKITYCSEQLVGWEKTITGNFKQRIAICRRELDQLKSKRDEISIQKHKEVKGKLLVILDQREAFWKQRSKQHWLKDGDQNSKYFHAAASTRRRANTIKKLQNDQGTSVDWNSGLSDVVTSYFNNLCTAGQVNVEEVIACVQNKVTTEMNDNLQAQVSEDEVRKAVFDMHPDKSPGPDGMTPAFYQRCWSDRCDQYEHMGDLRPIALCNVLFKVITKVMANRMKPLMDQIVAANQSAFIPGRLIIDNILVSFEILHYLKRKRHGKDGYMALKLDMSKAYDRVEWPFLRAILIKMGFAHEWVDLVMACLSSAKYNIVHGGREMGPVIPSRGIRQGDPLSPYIFIICAEGFSALIQRFEAMGRIHGCKVANRAPRISHMFFADDSYMYCKATMNEASYVQQMLRIFENASGQQVNLRKSSIFYSVNTDHHVRTQIGSLLQMIMADANSTYLGLPSTMGRNKNAGVFKGEGKEILIKIVAQALPSYAMSVFLLPLDISRDMEQHMARFWWKTSNSKDKGIHWMSWDKLSKHKSVGGLGFRSLRDHNLSLLGKQGWRFLNQPNTLVSRIFKARYFKNGAYLSTKLGTNPSYVWRSIWEAQSVVKKGVRWHIGDGSSIDVLGEPWLPNDEEPIVTSDHPALTNAKVTNLMVNDGLEWDDEILADLFNTRDQVLIKSIPLQLTSGGDHMYWTQDTSRTYTVKSAYNLIQKTSGKWNTIEASEFWNELWRLKIPPKVKNLIWRGGTSSLPTMTMLLTKRVAVSSLCPVCGTCAKTILHFLVQCELAAACWEKVGVVTPGAAEMSFLEWCVIAFKNSSKEKKCLIATICSAIWGARNDKVWQNKVSTASFIVAFAGSYLEQWKSAQSSNLESSQTGLVAGDGVESWCVPQRNYVKVNVDASIFGVGQGYGIGMVARDDHGFFLEGVTKSYNGVVRPEIAEAINFREALSWIKNQRWNQVVVETDCLIVVQALRNSFEMLSLFGLIIKECKLLLTELRNVSFHFVKCSANVVAHAFARASSLYPGCTFSMGNIPTELLSCLVAEIEV</sequence>
<protein>
    <recommendedName>
        <fullName evidence="1">Reverse transcriptase domain-containing protein</fullName>
    </recommendedName>
</protein>
<dbReference type="SUPFAM" id="SSF53098">
    <property type="entry name" value="Ribonuclease H-like"/>
    <property type="match status" value="1"/>
</dbReference>
<evidence type="ECO:0000259" key="1">
    <source>
        <dbReference type="PROSITE" id="PS50878"/>
    </source>
</evidence>
<dbReference type="InterPro" id="IPR036397">
    <property type="entry name" value="RNaseH_sf"/>
</dbReference>
<dbReference type="InterPro" id="IPR044730">
    <property type="entry name" value="RNase_H-like_dom_plant"/>
</dbReference>
<reference evidence="2" key="1">
    <citation type="submission" date="2018-11" db="EMBL/GenBank/DDBJ databases">
        <authorList>
            <person name="Grassa J C."/>
        </authorList>
    </citation>
    <scope>NUCLEOTIDE SEQUENCE [LARGE SCALE GENOMIC DNA]</scope>
</reference>
<evidence type="ECO:0000313" key="2">
    <source>
        <dbReference type="EnsemblPlants" id="cds.evm.model.06.171"/>
    </source>
</evidence>
<dbReference type="InterPro" id="IPR025836">
    <property type="entry name" value="Zn_knuckle_CX2CX4HX4C"/>
</dbReference>
<organism evidence="2 3">
    <name type="scientific">Cannabis sativa</name>
    <name type="common">Hemp</name>
    <name type="synonym">Marijuana</name>
    <dbReference type="NCBI Taxonomy" id="3483"/>
    <lineage>
        <taxon>Eukaryota</taxon>
        <taxon>Viridiplantae</taxon>
        <taxon>Streptophyta</taxon>
        <taxon>Embryophyta</taxon>
        <taxon>Tracheophyta</taxon>
        <taxon>Spermatophyta</taxon>
        <taxon>Magnoliopsida</taxon>
        <taxon>eudicotyledons</taxon>
        <taxon>Gunneridae</taxon>
        <taxon>Pentapetalae</taxon>
        <taxon>rosids</taxon>
        <taxon>fabids</taxon>
        <taxon>Rosales</taxon>
        <taxon>Cannabaceae</taxon>
        <taxon>Cannabis</taxon>
    </lineage>
</organism>
<dbReference type="CDD" id="cd01650">
    <property type="entry name" value="RT_nLTR_like"/>
    <property type="match status" value="1"/>
</dbReference>
<dbReference type="GO" id="GO:0003676">
    <property type="term" value="F:nucleic acid binding"/>
    <property type="evidence" value="ECO:0007669"/>
    <property type="project" value="InterPro"/>
</dbReference>
<evidence type="ECO:0000313" key="3">
    <source>
        <dbReference type="Proteomes" id="UP000596661"/>
    </source>
</evidence>
<dbReference type="InterPro" id="IPR043502">
    <property type="entry name" value="DNA/RNA_pol_sf"/>
</dbReference>
<dbReference type="PROSITE" id="PS50878">
    <property type="entry name" value="RT_POL"/>
    <property type="match status" value="1"/>
</dbReference>
<accession>A0A803PVP3</accession>
<dbReference type="InterPro" id="IPR012337">
    <property type="entry name" value="RNaseH-like_sf"/>
</dbReference>
<dbReference type="Proteomes" id="UP000596661">
    <property type="component" value="Chromosome 6"/>
</dbReference>
<dbReference type="InterPro" id="IPR026960">
    <property type="entry name" value="RVT-Znf"/>
</dbReference>
<dbReference type="Gramene" id="evm.model.06.171">
    <property type="protein sequence ID" value="cds.evm.model.06.171"/>
    <property type="gene ID" value="evm.TU.06.171"/>
</dbReference>
<dbReference type="PANTHER" id="PTHR33116">
    <property type="entry name" value="REVERSE TRANSCRIPTASE ZINC-BINDING DOMAIN-CONTAINING PROTEIN-RELATED-RELATED"/>
    <property type="match status" value="1"/>
</dbReference>
<dbReference type="SUPFAM" id="SSF56672">
    <property type="entry name" value="DNA/RNA polymerases"/>
    <property type="match status" value="1"/>
</dbReference>